<gene>
    <name evidence="2" type="ORF">SJAV_14760</name>
</gene>
<dbReference type="RefSeq" id="WP_369609118.1">
    <property type="nucleotide sequence ID" value="NZ_AP031322.1"/>
</dbReference>
<dbReference type="Pfam" id="PF05916">
    <property type="entry name" value="Sld5"/>
    <property type="match status" value="1"/>
</dbReference>
<proteinExistence type="predicted"/>
<dbReference type="SUPFAM" id="SSF158573">
    <property type="entry name" value="GINS helical bundle-like"/>
    <property type="match status" value="1"/>
</dbReference>
<reference evidence="2" key="1">
    <citation type="submission" date="2024-03" db="EMBL/GenBank/DDBJ databases">
        <title>Complete genome sequence of Sulfurisphaera javensis strain KD-1.</title>
        <authorList>
            <person name="Sakai H."/>
            <person name="Nur N."/>
            <person name="Suwanto A."/>
            <person name="Kurosawa N."/>
        </authorList>
    </citation>
    <scope>NUCLEOTIDE SEQUENCE</scope>
    <source>
        <strain evidence="2">KD-1</strain>
    </source>
</reference>
<organism evidence="2">
    <name type="scientific">Sulfurisphaera javensis</name>
    <dbReference type="NCBI Taxonomy" id="2049879"/>
    <lineage>
        <taxon>Archaea</taxon>
        <taxon>Thermoproteota</taxon>
        <taxon>Thermoprotei</taxon>
        <taxon>Sulfolobales</taxon>
        <taxon>Sulfolobaceae</taxon>
        <taxon>Sulfurisphaera</taxon>
    </lineage>
</organism>
<dbReference type="KEGG" id="sjv:SJAV_14760"/>
<dbReference type="CDD" id="cd11714">
    <property type="entry name" value="GINS_A_archaea"/>
    <property type="match status" value="1"/>
</dbReference>
<dbReference type="InterPro" id="IPR021151">
    <property type="entry name" value="GINS_A"/>
</dbReference>
<evidence type="ECO:0000313" key="2">
    <source>
        <dbReference type="EMBL" id="BFH73532.1"/>
    </source>
</evidence>
<dbReference type="InterPro" id="IPR038437">
    <property type="entry name" value="GINS_Psf3_sf"/>
</dbReference>
<name>A0AAT9GRQ4_9CREN</name>
<dbReference type="EMBL" id="AP031322">
    <property type="protein sequence ID" value="BFH73532.1"/>
    <property type="molecule type" value="Genomic_DNA"/>
</dbReference>
<protein>
    <recommendedName>
        <fullName evidence="1">GINS subunit domain-containing protein</fullName>
    </recommendedName>
</protein>
<dbReference type="InterPro" id="IPR036224">
    <property type="entry name" value="GINS_bundle-like_dom_sf"/>
</dbReference>
<evidence type="ECO:0000259" key="1">
    <source>
        <dbReference type="Pfam" id="PF05916"/>
    </source>
</evidence>
<sequence>MSLLSIQLKALSRVNMLIKKKIMVLEDWGPFDDGFEEISLSKGSEDEVRFWLAKELQKNSLVKISESISLDELGRILFQERQNINTPASLVKVPKDFYYRISVLLEDLKKENSLEALEQLRKARQLLEEIVSIRIRKIIQLAFLKISDQNILDKLTAEEILVYRNIKYTIEHNIGDIIGYTTS</sequence>
<dbReference type="GeneID" id="92354433"/>
<dbReference type="AlphaFoldDB" id="A0AAT9GRQ4"/>
<feature type="domain" description="GINS subunit" evidence="1">
    <location>
        <begin position="68"/>
        <end position="170"/>
    </location>
</feature>
<dbReference type="Gene3D" id="1.20.58.2050">
    <property type="match status" value="1"/>
</dbReference>
<accession>A0AAT9GRQ4</accession>